<feature type="domain" description="Protein kinase" evidence="9">
    <location>
        <begin position="106"/>
        <end position="428"/>
    </location>
</feature>
<dbReference type="Pfam" id="PF12063">
    <property type="entry name" value="ATG1-like_MIT1"/>
    <property type="match status" value="1"/>
</dbReference>
<dbReference type="Pfam" id="PF21127">
    <property type="entry name" value="ATG1-like_MIT2"/>
    <property type="match status" value="1"/>
</dbReference>
<feature type="region of interest" description="Disordered" evidence="8">
    <location>
        <begin position="77"/>
        <end position="99"/>
    </location>
</feature>
<evidence type="ECO:0000256" key="5">
    <source>
        <dbReference type="ARBA" id="ARBA00022840"/>
    </source>
</evidence>
<dbReference type="GO" id="GO:0061709">
    <property type="term" value="P:reticulophagy"/>
    <property type="evidence" value="ECO:0007669"/>
    <property type="project" value="TreeGrafter"/>
</dbReference>
<dbReference type="Proteomes" id="UP000717328">
    <property type="component" value="Unassembled WGS sequence"/>
</dbReference>
<dbReference type="InterPro" id="IPR011009">
    <property type="entry name" value="Kinase-like_dom_sf"/>
</dbReference>
<dbReference type="PROSITE" id="PS00107">
    <property type="entry name" value="PROTEIN_KINASE_ATP"/>
    <property type="match status" value="1"/>
</dbReference>
<dbReference type="SMART" id="SM00220">
    <property type="entry name" value="S_TKc"/>
    <property type="match status" value="1"/>
</dbReference>
<organism evidence="10 11">
    <name type="scientific">Sphagnurus paluster</name>
    <dbReference type="NCBI Taxonomy" id="117069"/>
    <lineage>
        <taxon>Eukaryota</taxon>
        <taxon>Fungi</taxon>
        <taxon>Dikarya</taxon>
        <taxon>Basidiomycota</taxon>
        <taxon>Agaricomycotina</taxon>
        <taxon>Agaricomycetes</taxon>
        <taxon>Agaricomycetidae</taxon>
        <taxon>Agaricales</taxon>
        <taxon>Tricholomatineae</taxon>
        <taxon>Lyophyllaceae</taxon>
        <taxon>Sphagnurus</taxon>
    </lineage>
</organism>
<dbReference type="PROSITE" id="PS50011">
    <property type="entry name" value="PROTEIN_KINASE_DOM"/>
    <property type="match status" value="1"/>
</dbReference>
<evidence type="ECO:0000256" key="4">
    <source>
        <dbReference type="ARBA" id="ARBA00022777"/>
    </source>
</evidence>
<comment type="caution">
    <text evidence="10">The sequence shown here is derived from an EMBL/GenBank/DDBJ whole genome shotgun (WGS) entry which is preliminary data.</text>
</comment>
<evidence type="ECO:0000256" key="7">
    <source>
        <dbReference type="PROSITE-ProRule" id="PRU10141"/>
    </source>
</evidence>
<feature type="region of interest" description="Disordered" evidence="8">
    <location>
        <begin position="431"/>
        <end position="560"/>
    </location>
</feature>
<dbReference type="CDD" id="cd14009">
    <property type="entry name" value="STKc_ATG1_ULK_like"/>
    <property type="match status" value="1"/>
</dbReference>
<name>A0A9P7FS20_9AGAR</name>
<keyword evidence="5 7" id="KW-0067">ATP-binding</keyword>
<dbReference type="EC" id="2.7.11.1" evidence="1"/>
<dbReference type="GO" id="GO:0005829">
    <property type="term" value="C:cytosol"/>
    <property type="evidence" value="ECO:0007669"/>
    <property type="project" value="TreeGrafter"/>
</dbReference>
<dbReference type="Gene3D" id="1.10.510.10">
    <property type="entry name" value="Transferase(Phosphotransferase) domain 1"/>
    <property type="match status" value="1"/>
</dbReference>
<dbReference type="PROSITE" id="PS00108">
    <property type="entry name" value="PROTEIN_KINASE_ST"/>
    <property type="match status" value="1"/>
</dbReference>
<dbReference type="InterPro" id="IPR048941">
    <property type="entry name" value="ATG1-like_MIT2"/>
</dbReference>
<dbReference type="Gene3D" id="3.30.200.20">
    <property type="entry name" value="Phosphorylase Kinase, domain 1"/>
    <property type="match status" value="1"/>
</dbReference>
<dbReference type="Pfam" id="PF00069">
    <property type="entry name" value="Pkinase"/>
    <property type="match status" value="1"/>
</dbReference>
<dbReference type="GO" id="GO:0004674">
    <property type="term" value="F:protein serine/threonine kinase activity"/>
    <property type="evidence" value="ECO:0007669"/>
    <property type="project" value="UniProtKB-EC"/>
</dbReference>
<dbReference type="AlphaFoldDB" id="A0A9P7FS20"/>
<keyword evidence="11" id="KW-1185">Reference proteome</keyword>
<dbReference type="GO" id="GO:0042594">
    <property type="term" value="P:response to starvation"/>
    <property type="evidence" value="ECO:0007669"/>
    <property type="project" value="TreeGrafter"/>
</dbReference>
<evidence type="ECO:0000259" key="9">
    <source>
        <dbReference type="PROSITE" id="PS50011"/>
    </source>
</evidence>
<accession>A0A9P7FS20</accession>
<feature type="region of interest" description="Disordered" evidence="8">
    <location>
        <begin position="372"/>
        <end position="398"/>
    </location>
</feature>
<dbReference type="SUPFAM" id="SSF56112">
    <property type="entry name" value="Protein kinase-like (PK-like)"/>
    <property type="match status" value="1"/>
</dbReference>
<evidence type="ECO:0000256" key="6">
    <source>
        <dbReference type="ARBA" id="ARBA00030237"/>
    </source>
</evidence>
<sequence length="948" mass="105847">MVGLKTGTWRKMALGFVSTVVSELGDHPLRLKQCLSQCMVALLFRTTLVPNYLYKNSLKFVDIPARLQSTSHDIRTFLMPSTAPPTGRSSNGSGTKRAEDDEVRPYVIVADIGKGSFATVYKGYHEETRLQVAIKTVKRDNLTAKLFDNLQSEIQILKSLSHRHITRLIDIVVSIPLFPILPHLTESQRAERHIYLIMEYCGGGDLTNYIKKRGRVEGLEYIPAPGNAPQYYPHPRTGGLDEIVVRSFLRQLARALKFLRHRNLIHRDIKPQNLLLNAPSPEELARGHPLGVPILKVADFGFARSLPNAMMAETLCGSPLYMAPEILRYEKYDAKADLWSVGAVLFEMSVGKPPFRAQNHIELLKKIEHAKGVKFPDEDPTSPSTKSGGGGSEDSPVPEDVKKLIRALLKRNPVERASFDEFFSSTALANSKFPRPQASASRSSITQNSSTVKEEEDRKPWTGRPPTPEHHRVIPPEVLDPKAMIPPSRFNFRRPSGTENGLASPAAATPQASSHGSREKFASPTEMDRRPSTSSNRPAKPLSTEGSFIPGETEEDGALRREYVLVGDTRAVEFNRAVDEITAEPRRPLQDRKMPTTPVVEDFSPEYPIPAPTNITFPPPPHPAAPVLSSSPSSIASRAAANALNRAISLASKKLFGSPGHVRGSPSKDYNSVPSSPKRPALIPLAPDVERDPLEDELLASLEELAQKTDVLTNWADEMYEYVKAVPQKPLADPTKFTQREGEADKHARRRKLADMEAEYNAVTCVAVYMLLMSFSQKGIDKLRNHQEHMKMRHPDGNFVVSEGFDDALVKTWLPVQYDGPKSWLDQLVYDRALVLSRTAARKELLDQASSPNECEKLYEESLWCLYALQDDLLQTGNPFMDEDRETISTWIKRTKLRLVRCRARMVMNDRDRLNDARADQNLADVARIPAPWDVKPAETARGNGRAS</sequence>
<dbReference type="GO" id="GO:0005524">
    <property type="term" value="F:ATP binding"/>
    <property type="evidence" value="ECO:0007669"/>
    <property type="project" value="UniProtKB-UniRule"/>
</dbReference>
<reference evidence="10" key="1">
    <citation type="submission" date="2021-02" db="EMBL/GenBank/DDBJ databases">
        <authorList>
            <person name="Nieuwenhuis M."/>
            <person name="Van De Peppel L.J.J."/>
        </authorList>
    </citation>
    <scope>NUCLEOTIDE SEQUENCE</scope>
    <source>
        <strain evidence="10">D49</strain>
    </source>
</reference>
<dbReference type="GO" id="GO:0005776">
    <property type="term" value="C:autophagosome"/>
    <property type="evidence" value="ECO:0007669"/>
    <property type="project" value="TreeGrafter"/>
</dbReference>
<feature type="compositionally biased region" description="Low complexity" evidence="8">
    <location>
        <begin position="503"/>
        <end position="514"/>
    </location>
</feature>
<dbReference type="GO" id="GO:0034727">
    <property type="term" value="P:piecemeal microautophagy of the nucleus"/>
    <property type="evidence" value="ECO:0007669"/>
    <property type="project" value="TreeGrafter"/>
</dbReference>
<dbReference type="GO" id="GO:0034045">
    <property type="term" value="C:phagophore assembly site membrane"/>
    <property type="evidence" value="ECO:0007669"/>
    <property type="project" value="TreeGrafter"/>
</dbReference>
<evidence type="ECO:0000256" key="1">
    <source>
        <dbReference type="ARBA" id="ARBA00012513"/>
    </source>
</evidence>
<feature type="binding site" evidence="7">
    <location>
        <position position="135"/>
    </location>
    <ligand>
        <name>ATP</name>
        <dbReference type="ChEBI" id="CHEBI:30616"/>
    </ligand>
</feature>
<feature type="compositionally biased region" description="Basic and acidic residues" evidence="8">
    <location>
        <begin position="516"/>
        <end position="531"/>
    </location>
</feature>
<dbReference type="GO" id="GO:0000422">
    <property type="term" value="P:autophagy of mitochondrion"/>
    <property type="evidence" value="ECO:0007669"/>
    <property type="project" value="TreeGrafter"/>
</dbReference>
<dbReference type="EMBL" id="JABCKI010005998">
    <property type="protein sequence ID" value="KAG5635946.1"/>
    <property type="molecule type" value="Genomic_DNA"/>
</dbReference>
<keyword evidence="2" id="KW-0808">Transferase</keyword>
<dbReference type="InterPro" id="IPR008271">
    <property type="entry name" value="Ser/Thr_kinase_AS"/>
</dbReference>
<dbReference type="PANTHER" id="PTHR24348">
    <property type="entry name" value="SERINE/THREONINE-PROTEIN KINASE UNC-51-RELATED"/>
    <property type="match status" value="1"/>
</dbReference>
<feature type="compositionally biased region" description="Polar residues" evidence="8">
    <location>
        <begin position="438"/>
        <end position="451"/>
    </location>
</feature>
<dbReference type="InterPro" id="IPR017441">
    <property type="entry name" value="Protein_kinase_ATP_BS"/>
</dbReference>
<evidence type="ECO:0000313" key="11">
    <source>
        <dbReference type="Proteomes" id="UP000717328"/>
    </source>
</evidence>
<dbReference type="GO" id="GO:0010506">
    <property type="term" value="P:regulation of autophagy"/>
    <property type="evidence" value="ECO:0007669"/>
    <property type="project" value="InterPro"/>
</dbReference>
<reference evidence="10" key="2">
    <citation type="submission" date="2021-10" db="EMBL/GenBank/DDBJ databases">
        <title>Phylogenomics reveals ancestral predisposition of the termite-cultivated fungus Termitomyces towards a domesticated lifestyle.</title>
        <authorList>
            <person name="Auxier B."/>
            <person name="Grum-Grzhimaylo A."/>
            <person name="Cardenas M.E."/>
            <person name="Lodge J.D."/>
            <person name="Laessoe T."/>
            <person name="Pedersen O."/>
            <person name="Smith M.E."/>
            <person name="Kuyper T.W."/>
            <person name="Franco-Molano E.A."/>
            <person name="Baroni T.J."/>
            <person name="Aanen D.K."/>
        </authorList>
    </citation>
    <scope>NUCLEOTIDE SEQUENCE</scope>
    <source>
        <strain evidence="10">D49</strain>
    </source>
</reference>
<proteinExistence type="predicted"/>
<dbReference type="OrthoDB" id="346907at2759"/>
<evidence type="ECO:0000256" key="2">
    <source>
        <dbReference type="ARBA" id="ARBA00022679"/>
    </source>
</evidence>
<evidence type="ECO:0000313" key="10">
    <source>
        <dbReference type="EMBL" id="KAG5635946.1"/>
    </source>
</evidence>
<dbReference type="PANTHER" id="PTHR24348:SF22">
    <property type="entry name" value="NON-SPECIFIC SERINE_THREONINE PROTEIN KINASE"/>
    <property type="match status" value="1"/>
</dbReference>
<dbReference type="InterPro" id="IPR045269">
    <property type="entry name" value="Atg1-like"/>
</dbReference>
<evidence type="ECO:0000256" key="3">
    <source>
        <dbReference type="ARBA" id="ARBA00022741"/>
    </source>
</evidence>
<dbReference type="InterPro" id="IPR022708">
    <property type="entry name" value="Atg1-like_tMIT"/>
</dbReference>
<keyword evidence="3 7" id="KW-0547">Nucleotide-binding</keyword>
<protein>
    <recommendedName>
        <fullName evidence="1">non-specific serine/threonine protein kinase</fullName>
        <ecNumber evidence="1">2.7.11.1</ecNumber>
    </recommendedName>
    <alternativeName>
        <fullName evidence="6">Autophagy-related protein 1</fullName>
    </alternativeName>
</protein>
<gene>
    <name evidence="10" type="ORF">H0H81_009595</name>
</gene>
<dbReference type="InterPro" id="IPR000719">
    <property type="entry name" value="Prot_kinase_dom"/>
</dbReference>
<evidence type="ECO:0000256" key="8">
    <source>
        <dbReference type="SAM" id="MobiDB-lite"/>
    </source>
</evidence>
<keyword evidence="4" id="KW-0418">Kinase</keyword>
<dbReference type="GO" id="GO:0000045">
    <property type="term" value="P:autophagosome assembly"/>
    <property type="evidence" value="ECO:0007669"/>
    <property type="project" value="TreeGrafter"/>
</dbReference>
<feature type="region of interest" description="Disordered" evidence="8">
    <location>
        <begin position="657"/>
        <end position="681"/>
    </location>
</feature>